<dbReference type="PROSITE" id="PS51339">
    <property type="entry name" value="PPASE_MYOTUBULARIN"/>
    <property type="match status" value="1"/>
</dbReference>
<comment type="caution">
    <text evidence="6">The sequence shown here is derived from an EMBL/GenBank/DDBJ whole genome shotgun (WGS) entry which is preliminary data.</text>
</comment>
<sequence length="631" mass="73305">MRSGLLNIESADADPLRAVVSVSSDSSESINIAQFSISESFLENQASSQQSNLKLLSGERFVIVQNKKAIEAIPSFIYLTPQSGISAQFCATNYRISLEPDNIHFCYENKIRPEFFDIPLMMIEKFDMSFDKVYSRFEIFTKDGRSLRVDINKNAQFEYNVYETLSSYIFSNGVTNRFAFFHRFFGQIDGWKLYNPHSDYGRLGVADIPGSKWTFLDNSNWEFCKSYPEILVVPKELLITDIKASAKFRSKSRFPVLVWLNKRRKATLWRSSQPKTGIRTSRCIEDEVYLNYIAKTSHREPKLHIFDARPFINAHAQRAIGGGVENTAYYENSELHFLNIENIHAVRESWFNMFNYTYNSPPSKYFSSIEKSEWLDHLSSILQGAVSITESLNSGISVLVHCSDGWDRTSQLCSLSQLILEAHYRSLRGFAQLIEKDWVSFGHQFEIRLGHASENQNDDKRSPIFIQFLDCVYQLTVQFPTHFEFNSLLLHDLTYFSYSGRFGTFMCNNMKERKEFGVINNTSSVWTYVFENLDKYTNSFYVQGQEDILSPVASQRRFQIWHDIFSKWHADFYYPVVKLLGPQDHKEVLMRSACEGMQLYKALIDKKEKEIQELRKQMAEMQGYEIADVNN</sequence>
<evidence type="ECO:0000256" key="2">
    <source>
        <dbReference type="PIRSR" id="PIRSR630564-1"/>
    </source>
</evidence>
<comment type="similarity">
    <text evidence="1">Belongs to the protein-tyrosine phosphatase family. Non-receptor class myotubularin subfamily.</text>
</comment>
<proteinExistence type="inferred from homology"/>
<dbReference type="InterPro" id="IPR029021">
    <property type="entry name" value="Prot-tyrosine_phosphatase-like"/>
</dbReference>
<feature type="domain" description="Myotubularin phosphatase" evidence="5">
    <location>
        <begin position="190"/>
        <end position="565"/>
    </location>
</feature>
<dbReference type="SUPFAM" id="SSF50729">
    <property type="entry name" value="PH domain-like"/>
    <property type="match status" value="1"/>
</dbReference>
<evidence type="ECO:0000256" key="1">
    <source>
        <dbReference type="ARBA" id="ARBA00007471"/>
    </source>
</evidence>
<feature type="binding site" evidence="3">
    <location>
        <begin position="402"/>
        <end position="408"/>
    </location>
    <ligand>
        <name>substrate</name>
    </ligand>
</feature>
<dbReference type="Pfam" id="PF06602">
    <property type="entry name" value="Myotub-related"/>
    <property type="match status" value="1"/>
</dbReference>
<dbReference type="InterPro" id="IPR010569">
    <property type="entry name" value="Myotubularin-like_Pase_dom"/>
</dbReference>
<dbReference type="InterPro" id="IPR030564">
    <property type="entry name" value="Myotubularin"/>
</dbReference>
<dbReference type="CDD" id="cd14507">
    <property type="entry name" value="PTP-MTM-like"/>
    <property type="match status" value="1"/>
</dbReference>
<dbReference type="InterPro" id="IPR011993">
    <property type="entry name" value="PH-like_dom_sf"/>
</dbReference>
<gene>
    <name evidence="6" type="ORF">BSTOLATCC_MIC56908</name>
</gene>
<evidence type="ECO:0000259" key="5">
    <source>
        <dbReference type="PROSITE" id="PS51339"/>
    </source>
</evidence>
<feature type="binding site" evidence="3">
    <location>
        <begin position="342"/>
        <end position="343"/>
    </location>
    <ligand>
        <name>substrate</name>
    </ligand>
</feature>
<evidence type="ECO:0000313" key="7">
    <source>
        <dbReference type="Proteomes" id="UP001162131"/>
    </source>
</evidence>
<dbReference type="SUPFAM" id="SSF52799">
    <property type="entry name" value="(Phosphotyrosine protein) phosphatases II"/>
    <property type="match status" value="1"/>
</dbReference>
<feature type="active site" description="Phosphocysteine intermediate" evidence="2">
    <location>
        <position position="402"/>
    </location>
</feature>
<reference evidence="6" key="1">
    <citation type="submission" date="2021-09" db="EMBL/GenBank/DDBJ databases">
        <authorList>
            <consortium name="AG Swart"/>
            <person name="Singh M."/>
            <person name="Singh A."/>
            <person name="Seah K."/>
            <person name="Emmerich C."/>
        </authorList>
    </citation>
    <scope>NUCLEOTIDE SEQUENCE</scope>
    <source>
        <strain evidence="6">ATCC30299</strain>
    </source>
</reference>
<dbReference type="PROSITE" id="PS00383">
    <property type="entry name" value="TYR_PHOSPHATASE_1"/>
    <property type="match status" value="1"/>
</dbReference>
<name>A0AAU9JZA7_9CILI</name>
<keyword evidence="7" id="KW-1185">Reference proteome</keyword>
<dbReference type="Gene3D" id="2.30.29.30">
    <property type="entry name" value="Pleckstrin-homology domain (PH domain)/Phosphotyrosine-binding domain (PTB)"/>
    <property type="match status" value="1"/>
</dbReference>
<dbReference type="InterPro" id="IPR016130">
    <property type="entry name" value="Tyr_Pase_AS"/>
</dbReference>
<organism evidence="6 7">
    <name type="scientific">Blepharisma stoltei</name>
    <dbReference type="NCBI Taxonomy" id="1481888"/>
    <lineage>
        <taxon>Eukaryota</taxon>
        <taxon>Sar</taxon>
        <taxon>Alveolata</taxon>
        <taxon>Ciliophora</taxon>
        <taxon>Postciliodesmatophora</taxon>
        <taxon>Heterotrichea</taxon>
        <taxon>Heterotrichida</taxon>
        <taxon>Blepharismidae</taxon>
        <taxon>Blepharisma</taxon>
    </lineage>
</organism>
<dbReference type="GO" id="GO:0005737">
    <property type="term" value="C:cytoplasm"/>
    <property type="evidence" value="ECO:0007669"/>
    <property type="project" value="TreeGrafter"/>
</dbReference>
<dbReference type="PANTHER" id="PTHR10807">
    <property type="entry name" value="MYOTUBULARIN-RELATED"/>
    <property type="match status" value="1"/>
</dbReference>
<dbReference type="AlphaFoldDB" id="A0AAU9JZA7"/>
<protein>
    <recommendedName>
        <fullName evidence="5">Myotubularin phosphatase domain-containing protein</fullName>
    </recommendedName>
</protein>
<feature type="coiled-coil region" evidence="4">
    <location>
        <begin position="597"/>
        <end position="624"/>
    </location>
</feature>
<keyword evidence="4" id="KW-0175">Coiled coil</keyword>
<accession>A0AAU9JZA7</accession>
<evidence type="ECO:0000256" key="4">
    <source>
        <dbReference type="SAM" id="Coils"/>
    </source>
</evidence>
<dbReference type="Proteomes" id="UP001162131">
    <property type="component" value="Unassembled WGS sequence"/>
</dbReference>
<dbReference type="PANTHER" id="PTHR10807:SF128">
    <property type="entry name" value="PHOSPHATIDYLINOSITOL-3,5-BISPHOSPHATE 3-PHOSPHATASE"/>
    <property type="match status" value="1"/>
</dbReference>
<evidence type="ECO:0000256" key="3">
    <source>
        <dbReference type="PIRSR" id="PIRSR630564-2"/>
    </source>
</evidence>
<dbReference type="EMBL" id="CAJZBQ010000055">
    <property type="protein sequence ID" value="CAG9332615.1"/>
    <property type="molecule type" value="Genomic_DNA"/>
</dbReference>
<evidence type="ECO:0000313" key="6">
    <source>
        <dbReference type="EMBL" id="CAG9332615.1"/>
    </source>
</evidence>